<organism evidence="2 3">
    <name type="scientific">Candidatus Bilophila faecipullorum</name>
    <dbReference type="NCBI Taxonomy" id="2838482"/>
    <lineage>
        <taxon>Bacteria</taxon>
        <taxon>Pseudomonadati</taxon>
        <taxon>Thermodesulfobacteriota</taxon>
        <taxon>Desulfovibrionia</taxon>
        <taxon>Desulfovibrionales</taxon>
        <taxon>Desulfovibrionaceae</taxon>
        <taxon>Bilophila</taxon>
    </lineage>
</organism>
<feature type="domain" description="Bacteriophage phiJL001 Gp84 C-terminal" evidence="1">
    <location>
        <begin position="192"/>
        <end position="262"/>
    </location>
</feature>
<dbReference type="Pfam" id="PF09356">
    <property type="entry name" value="Phage_BR0599"/>
    <property type="match status" value="1"/>
</dbReference>
<reference evidence="2" key="1">
    <citation type="journal article" date="2021" name="PeerJ">
        <title>Extensive microbial diversity within the chicken gut microbiome revealed by metagenomics and culture.</title>
        <authorList>
            <person name="Gilroy R."/>
            <person name="Ravi A."/>
            <person name="Getino M."/>
            <person name="Pursley I."/>
            <person name="Horton D.L."/>
            <person name="Alikhan N.F."/>
            <person name="Baker D."/>
            <person name="Gharbi K."/>
            <person name="Hall N."/>
            <person name="Watson M."/>
            <person name="Adriaenssens E.M."/>
            <person name="Foster-Nyarko E."/>
            <person name="Jarju S."/>
            <person name="Secka A."/>
            <person name="Antonio M."/>
            <person name="Oren A."/>
            <person name="Chaudhuri R.R."/>
            <person name="La Ragione R."/>
            <person name="Hildebrand F."/>
            <person name="Pallen M.J."/>
        </authorList>
    </citation>
    <scope>NUCLEOTIDE SEQUENCE</scope>
    <source>
        <strain evidence="2">ChiSxjej5B17-1746</strain>
    </source>
</reference>
<accession>A0A9D1QZ02</accession>
<gene>
    <name evidence="2" type="ORF">H9874_01365</name>
</gene>
<evidence type="ECO:0000259" key="1">
    <source>
        <dbReference type="Pfam" id="PF09356"/>
    </source>
</evidence>
<dbReference type="EMBL" id="DXGI01000049">
    <property type="protein sequence ID" value="HIW77780.1"/>
    <property type="molecule type" value="Genomic_DNA"/>
</dbReference>
<name>A0A9D1QZ02_9BACT</name>
<protein>
    <submittedName>
        <fullName evidence="2">Phage BR0599 family protein</fullName>
    </submittedName>
</protein>
<dbReference type="Proteomes" id="UP000824264">
    <property type="component" value="Unassembled WGS sequence"/>
</dbReference>
<sequence length="270" mass="29424">MSLFSGVAAFLREAPIELYRFELGGETYRYAATSGEPYVYKGDVYAPEYLLRGGLHFSNDFAKDVLTITLPATNAVAALFFSGTPEYAMRLKVFRGVRGAADLPAVWSGTVNGASFSFSDEAYTCDLSCEPLAARMERSGLIRNYQINCPHTLYGPHCRVDRTARRLEARVSESTGSTLTLSLPSGTEDGRFAGGQLITAADGRRRCIMGNAGNVLTLERPLLLKKSDTVTLYPGCDKSWACCVSRFGNGLNFGGHRWIPTENPFVSPIG</sequence>
<dbReference type="InterPro" id="IPR018964">
    <property type="entry name" value="Phage_phiJL001_Gp84_C"/>
</dbReference>
<evidence type="ECO:0000313" key="3">
    <source>
        <dbReference type="Proteomes" id="UP000824264"/>
    </source>
</evidence>
<proteinExistence type="predicted"/>
<comment type="caution">
    <text evidence="2">The sequence shown here is derived from an EMBL/GenBank/DDBJ whole genome shotgun (WGS) entry which is preliminary data.</text>
</comment>
<dbReference type="AlphaFoldDB" id="A0A9D1QZ02"/>
<reference evidence="2" key="2">
    <citation type="submission" date="2021-04" db="EMBL/GenBank/DDBJ databases">
        <authorList>
            <person name="Gilroy R."/>
        </authorList>
    </citation>
    <scope>NUCLEOTIDE SEQUENCE</scope>
    <source>
        <strain evidence="2">ChiSxjej5B17-1746</strain>
    </source>
</reference>
<evidence type="ECO:0000313" key="2">
    <source>
        <dbReference type="EMBL" id="HIW77780.1"/>
    </source>
</evidence>